<gene>
    <name evidence="2" type="ORF">MPOR_15500</name>
</gene>
<organism evidence="2 3">
    <name type="scientific">Mycolicibacterium poriferae</name>
    <dbReference type="NCBI Taxonomy" id="39694"/>
    <lineage>
        <taxon>Bacteria</taxon>
        <taxon>Bacillati</taxon>
        <taxon>Actinomycetota</taxon>
        <taxon>Actinomycetes</taxon>
        <taxon>Mycobacteriales</taxon>
        <taxon>Mycobacteriaceae</taxon>
        <taxon>Mycolicibacterium</taxon>
    </lineage>
</organism>
<dbReference type="Proteomes" id="UP000466785">
    <property type="component" value="Chromosome"/>
</dbReference>
<evidence type="ECO:0000313" key="2">
    <source>
        <dbReference type="EMBL" id="BBX50524.1"/>
    </source>
</evidence>
<evidence type="ECO:0000313" key="3">
    <source>
        <dbReference type="Proteomes" id="UP000466785"/>
    </source>
</evidence>
<protein>
    <submittedName>
        <fullName evidence="2">Uncharacterized protein</fullName>
    </submittedName>
</protein>
<dbReference type="RefSeq" id="WP_163673159.1">
    <property type="nucleotide sequence ID" value="NZ_AP022570.1"/>
</dbReference>
<proteinExistence type="predicted"/>
<dbReference type="EMBL" id="AP022570">
    <property type="protein sequence ID" value="BBX50524.1"/>
    <property type="molecule type" value="Genomic_DNA"/>
</dbReference>
<reference evidence="2 3" key="1">
    <citation type="journal article" date="2019" name="Emerg. Microbes Infect.">
        <title>Comprehensive subspecies identification of 175 nontuberculous mycobacteria species based on 7547 genomic profiles.</title>
        <authorList>
            <person name="Matsumoto Y."/>
            <person name="Kinjo T."/>
            <person name="Motooka D."/>
            <person name="Nabeya D."/>
            <person name="Jung N."/>
            <person name="Uechi K."/>
            <person name="Horii T."/>
            <person name="Iida T."/>
            <person name="Fujita J."/>
            <person name="Nakamura S."/>
        </authorList>
    </citation>
    <scope>NUCLEOTIDE SEQUENCE [LARGE SCALE GENOMIC DNA]</scope>
    <source>
        <strain evidence="2 3">JCM 12603</strain>
    </source>
</reference>
<dbReference type="KEGG" id="mpof:MPOR_15500"/>
<dbReference type="AlphaFoldDB" id="A0A6N4V757"/>
<keyword evidence="3" id="KW-1185">Reference proteome</keyword>
<accession>A0A6N4V757</accession>
<feature type="region of interest" description="Disordered" evidence="1">
    <location>
        <begin position="62"/>
        <end position="117"/>
    </location>
</feature>
<evidence type="ECO:0000256" key="1">
    <source>
        <dbReference type="SAM" id="MobiDB-lite"/>
    </source>
</evidence>
<sequence>MTGPSSNPPRISRAPEATTQRFPAAGAATEQFAVPYPEQVGPIEQAPPPIVIRRARASVFVPPKPQDQGQVISRDVGRKTAQPKIPRNRKIAGNLPEWDPLPPGEIHVIHRGRHSGQ</sequence>
<name>A0A6N4V757_9MYCO</name>
<feature type="region of interest" description="Disordered" evidence="1">
    <location>
        <begin position="1"/>
        <end position="28"/>
    </location>
</feature>